<keyword evidence="8" id="KW-0051">Antiviral defense</keyword>
<name>A0A7D5PAD6_9EURY</name>
<dbReference type="Gene3D" id="3.40.50.300">
    <property type="entry name" value="P-loop containing nucleotide triphosphate hydrolases"/>
    <property type="match status" value="1"/>
</dbReference>
<keyword evidence="4" id="KW-0547">Nucleotide-binding</keyword>
<dbReference type="EMBL" id="CP058910">
    <property type="protein sequence ID" value="QLH77559.1"/>
    <property type="molecule type" value="Genomic_DNA"/>
</dbReference>
<dbReference type="InterPro" id="IPR006483">
    <property type="entry name" value="CRISPR-assoc_Cas3_HD"/>
</dbReference>
<dbReference type="InterPro" id="IPR038257">
    <property type="entry name" value="CRISPR-assoc_Cas3_HD_sf"/>
</dbReference>
<keyword evidence="6" id="KW-0347">Helicase</keyword>
<evidence type="ECO:0000256" key="6">
    <source>
        <dbReference type="ARBA" id="ARBA00022806"/>
    </source>
</evidence>
<dbReference type="InterPro" id="IPR027417">
    <property type="entry name" value="P-loop_NTPase"/>
</dbReference>
<dbReference type="GO" id="GO:0004519">
    <property type="term" value="F:endonuclease activity"/>
    <property type="evidence" value="ECO:0007669"/>
    <property type="project" value="UniProtKB-KW"/>
</dbReference>
<dbReference type="OrthoDB" id="43851at2157"/>
<dbReference type="GO" id="GO:0046872">
    <property type="term" value="F:metal ion binding"/>
    <property type="evidence" value="ECO:0007669"/>
    <property type="project" value="UniProtKB-KW"/>
</dbReference>
<dbReference type="GO" id="GO:0004386">
    <property type="term" value="F:helicase activity"/>
    <property type="evidence" value="ECO:0007669"/>
    <property type="project" value="UniProtKB-KW"/>
</dbReference>
<keyword evidence="11" id="KW-0540">Nuclease</keyword>
<accession>A0A7D5PAD6</accession>
<comment type="similarity">
    <text evidence="1">In the N-terminal section; belongs to the CRISPR-associated nuclease Cas3-HD family.</text>
</comment>
<dbReference type="KEGG" id="hrr:HZS55_09720"/>
<dbReference type="SUPFAM" id="SSF52540">
    <property type="entry name" value="P-loop containing nucleoside triphosphate hydrolases"/>
    <property type="match status" value="1"/>
</dbReference>
<evidence type="ECO:0000256" key="1">
    <source>
        <dbReference type="ARBA" id="ARBA00006847"/>
    </source>
</evidence>
<feature type="compositionally biased region" description="Acidic residues" evidence="9">
    <location>
        <begin position="415"/>
        <end position="429"/>
    </location>
</feature>
<evidence type="ECO:0000259" key="10">
    <source>
        <dbReference type="PROSITE" id="PS51643"/>
    </source>
</evidence>
<evidence type="ECO:0000256" key="3">
    <source>
        <dbReference type="ARBA" id="ARBA00022723"/>
    </source>
</evidence>
<gene>
    <name evidence="11" type="ORF">HZS55_09720</name>
</gene>
<evidence type="ECO:0000256" key="9">
    <source>
        <dbReference type="SAM" id="MobiDB-lite"/>
    </source>
</evidence>
<keyword evidence="11" id="KW-0255">Endonuclease</keyword>
<comment type="similarity">
    <text evidence="2">In the central section; belongs to the CRISPR-associated helicase Cas3 family.</text>
</comment>
<dbReference type="CDD" id="cd17930">
    <property type="entry name" value="DEXHc_cas3"/>
    <property type="match status" value="1"/>
</dbReference>
<feature type="compositionally biased region" description="Basic and acidic residues" evidence="9">
    <location>
        <begin position="911"/>
        <end position="929"/>
    </location>
</feature>
<dbReference type="GeneID" id="56078141"/>
<evidence type="ECO:0000256" key="8">
    <source>
        <dbReference type="ARBA" id="ARBA00023118"/>
    </source>
</evidence>
<dbReference type="GO" id="GO:0051607">
    <property type="term" value="P:defense response to virus"/>
    <property type="evidence" value="ECO:0007669"/>
    <property type="project" value="UniProtKB-KW"/>
</dbReference>
<reference evidence="11 12" key="1">
    <citation type="submission" date="2020-07" db="EMBL/GenBank/DDBJ databases">
        <title>Halosimplex pelagicum sp. nov. and Halosimplex rubrum sp. nov., isolated from salted brown alga Laminaria, and emended description of the genus Halosimplex.</title>
        <authorList>
            <person name="Cui H."/>
        </authorList>
    </citation>
    <scope>NUCLEOTIDE SEQUENCE [LARGE SCALE GENOMIC DNA]</scope>
    <source>
        <strain evidence="11 12">R27</strain>
    </source>
</reference>
<evidence type="ECO:0000256" key="4">
    <source>
        <dbReference type="ARBA" id="ARBA00022741"/>
    </source>
</evidence>
<feature type="domain" description="HD Cas3-type" evidence="10">
    <location>
        <begin position="20"/>
        <end position="252"/>
    </location>
</feature>
<keyword evidence="7" id="KW-0067">ATP-binding</keyword>
<feature type="region of interest" description="Disordered" evidence="9">
    <location>
        <begin position="909"/>
        <end position="938"/>
    </location>
</feature>
<keyword evidence="12" id="KW-1185">Reference proteome</keyword>
<organism evidence="11 12">
    <name type="scientific">Halosimplex rubrum</name>
    <dbReference type="NCBI Taxonomy" id="869889"/>
    <lineage>
        <taxon>Archaea</taxon>
        <taxon>Methanobacteriati</taxon>
        <taxon>Methanobacteriota</taxon>
        <taxon>Stenosarchaea group</taxon>
        <taxon>Halobacteria</taxon>
        <taxon>Halobacteriales</taxon>
        <taxon>Haloarculaceae</taxon>
        <taxon>Halosimplex</taxon>
    </lineage>
</organism>
<feature type="region of interest" description="Disordered" evidence="9">
    <location>
        <begin position="384"/>
        <end position="432"/>
    </location>
</feature>
<dbReference type="NCBIfam" id="TIGR01596">
    <property type="entry name" value="cas3_HD"/>
    <property type="match status" value="1"/>
</dbReference>
<dbReference type="GO" id="GO:0005524">
    <property type="term" value="F:ATP binding"/>
    <property type="evidence" value="ECO:0007669"/>
    <property type="project" value="UniProtKB-KW"/>
</dbReference>
<dbReference type="PROSITE" id="PS51643">
    <property type="entry name" value="HD_CAS3"/>
    <property type="match status" value="1"/>
</dbReference>
<dbReference type="InterPro" id="IPR054712">
    <property type="entry name" value="Cas3-like_dom"/>
</dbReference>
<keyword evidence="5" id="KW-0378">Hydrolase</keyword>
<keyword evidence="3" id="KW-0479">Metal-binding</keyword>
<dbReference type="Gene3D" id="1.10.3210.30">
    <property type="match status" value="1"/>
</dbReference>
<evidence type="ECO:0000256" key="7">
    <source>
        <dbReference type="ARBA" id="ARBA00022840"/>
    </source>
</evidence>
<dbReference type="AlphaFoldDB" id="A0A7D5PAD6"/>
<evidence type="ECO:0000313" key="11">
    <source>
        <dbReference type="EMBL" id="QLH77559.1"/>
    </source>
</evidence>
<evidence type="ECO:0000256" key="2">
    <source>
        <dbReference type="ARBA" id="ARBA00009046"/>
    </source>
</evidence>
<dbReference type="CDD" id="cd09641">
    <property type="entry name" value="Cas3''_I"/>
    <property type="match status" value="1"/>
</dbReference>
<evidence type="ECO:0000313" key="12">
    <source>
        <dbReference type="Proteomes" id="UP000509667"/>
    </source>
</evidence>
<proteinExistence type="inferred from homology"/>
<protein>
    <submittedName>
        <fullName evidence="11">CRISPR-associated endonuclease Cas3</fullName>
    </submittedName>
</protein>
<dbReference type="RefSeq" id="WP_179911485.1">
    <property type="nucleotide sequence ID" value="NZ_CP058910.1"/>
</dbReference>
<dbReference type="Proteomes" id="UP000509667">
    <property type="component" value="Chromosome"/>
</dbReference>
<evidence type="ECO:0000256" key="5">
    <source>
        <dbReference type="ARBA" id="ARBA00022801"/>
    </source>
</evidence>
<dbReference type="GO" id="GO:0016787">
    <property type="term" value="F:hydrolase activity"/>
    <property type="evidence" value="ECO:0007669"/>
    <property type="project" value="UniProtKB-KW"/>
</dbReference>
<dbReference type="Pfam" id="PF22590">
    <property type="entry name" value="Cas3-like_C_2"/>
    <property type="match status" value="1"/>
</dbReference>
<sequence>MTLDAEDPNWPELLSHPVDDGRDETVLERHLLTVAGRAREVTPEDTETACGRPLHDAAALVGLAHDFGKATTMFQTHIGNDSGDEEPSHHARLGGLIAYYALSRMGYGPKTCFAGLVAVAKHHGTLPNAESFVSTGLEQDGTWECWDDNRAGYNGHARQQAANIEEHHPEFARAVVDRLVGEEGCWSEFLGLLGATEPGDADDPSASLRDCLRERFMYERRRYQPDSKLFDDGETYLDALRLYGTLTFADKTHAAGVTDDDERIHADQLDPSQVWNHIETLGVDDADPDALEARLNEVRSTVQDHIGGRRDGGDPVAEFLGSDRDVATLTLPTGYGKTLTGLLAAARIRAATGGDRIVYALPFTSVIDQTAAVFDGLLGGGPDDSDAADLDESDPATGRRLTKHHHLSEALTLPNDDEDEPTTEEPTDEEMARATMLAESWRAGVTLTTFVQLFESLAGPSNTQSMKLPALYDSVVIVDEPQALPLPWWPLVARLVEALADEYGATVVLMTATQPRIVDDERTVPLLDSETLATLERETDSDLPDRVEYEFHPTALETGDDDADVVDYETAATSLVERVTGTTESVLAICNTIDSTGDLFDAVTGELENRSETAATDDGFVDVATRFEAEIVRDDTDRIGVPPTDDAERYRAAFVRGIAETAGGERPAVLFLSTRLRPCDRRFLLTVAEELTAESIPTLLVSTQLVEAGVDVSFDRVYRDFAPLDSIVQAAGRCNRSFERAPEAGEVSVWRLAVPEGSETLPSEAVYARRDRKTDMDLLERTRTALADVPVGEAVPESGVAEDAVETYHDLVGETVETMADDNDLLTQFRRAEGDELRTASLIDSPFSFEVYVCRNEAEYDRVEEYRVAERNYEFDEMERLKSQLGEIRVSVPAYRRDSDTARKLTNLKPLSHDGEKRDATERVLRPDDDPSFFDAQTGVDVPESTVDARIL</sequence>
<feature type="compositionally biased region" description="Acidic residues" evidence="9">
    <location>
        <begin position="384"/>
        <end position="394"/>
    </location>
</feature>